<dbReference type="Proteomes" id="UP000326939">
    <property type="component" value="Chromosome 13"/>
</dbReference>
<dbReference type="Gene3D" id="1.10.8.430">
    <property type="entry name" value="Helical domain of apoptotic protease-activating factors"/>
    <property type="match status" value="1"/>
</dbReference>
<proteinExistence type="predicted"/>
<dbReference type="Pfam" id="PF18052">
    <property type="entry name" value="Rx_N"/>
    <property type="match status" value="1"/>
</dbReference>
<evidence type="ECO:0000313" key="7">
    <source>
        <dbReference type="EMBL" id="KAB5530069.1"/>
    </source>
</evidence>
<dbReference type="InterPro" id="IPR038005">
    <property type="entry name" value="RX-like_CC"/>
</dbReference>
<dbReference type="SUPFAM" id="SSF52540">
    <property type="entry name" value="P-loop containing nucleoside triphosphate hydrolases"/>
    <property type="match status" value="1"/>
</dbReference>
<keyword evidence="8" id="KW-1185">Reference proteome</keyword>
<evidence type="ECO:0000256" key="1">
    <source>
        <dbReference type="ARBA" id="ARBA00022737"/>
    </source>
</evidence>
<feature type="domain" description="NB-ARC" evidence="5">
    <location>
        <begin position="174"/>
        <end position="343"/>
    </location>
</feature>
<dbReference type="Gene3D" id="1.20.5.4130">
    <property type="match status" value="1"/>
</dbReference>
<dbReference type="PRINTS" id="PR00364">
    <property type="entry name" value="DISEASERSIST"/>
</dbReference>
<name>A0A5N5KI87_9ROSI</name>
<dbReference type="PANTHER" id="PTHR36766:SF70">
    <property type="entry name" value="DISEASE RESISTANCE PROTEIN RGA4"/>
    <property type="match status" value="1"/>
</dbReference>
<keyword evidence="4" id="KW-0067">ATP-binding</keyword>
<evidence type="ECO:0000256" key="3">
    <source>
        <dbReference type="ARBA" id="ARBA00022821"/>
    </source>
</evidence>
<dbReference type="InterPro" id="IPR002182">
    <property type="entry name" value="NB-ARC"/>
</dbReference>
<dbReference type="InterPro" id="IPR042197">
    <property type="entry name" value="Apaf_helical"/>
</dbReference>
<gene>
    <name evidence="7" type="ORF">DKX38_020150</name>
</gene>
<evidence type="ECO:0000256" key="4">
    <source>
        <dbReference type="ARBA" id="ARBA00022840"/>
    </source>
</evidence>
<evidence type="ECO:0008006" key="9">
    <source>
        <dbReference type="Google" id="ProtNLM"/>
    </source>
</evidence>
<accession>A0A5N5KI87</accession>
<dbReference type="GO" id="GO:0005524">
    <property type="term" value="F:ATP binding"/>
    <property type="evidence" value="ECO:0007669"/>
    <property type="project" value="UniProtKB-KW"/>
</dbReference>
<sequence length="415" mass="45316">MAAELFLTFAMQETLTRVSSIAAEGIGLAWGLNGELRKLHESLTMIQAVLQDAARRPVTDEPVKLLLEKLQDVAYNAEDVLDDFAYEILRKDQKKGKVRDCFSLHNPVAFHLSMGQKVKEINGSLDEIQRLASLCGLRLTAPKHADGASEIRLDREKESYLERSEVVVGRDGDVLKILKLLTGSIDQQVLSVVSIVGMAGLGKTSIARKICQLAREKKHFDVTLWVCASNDFNEGRILGEMLQKIDKHTGGLSNLDAILEKLQQELENKTFLLVLDDVWSGDPDMWGDLKDLLLKINKKSGNAVVVTTRSKQVAGMMETSPRSQHEPGKLSDDQCWSIIKQKVSGGGGATIASDLESIGKDIAKKCGGLPLLAKVLGGTLHRKGAQEIFGAESDPFDLISRGSGVASSFKGWQVG</sequence>
<feature type="domain" description="Disease resistance N-terminal" evidence="6">
    <location>
        <begin position="10"/>
        <end position="99"/>
    </location>
</feature>
<protein>
    <recommendedName>
        <fullName evidence="9">AAA+ ATPase domain-containing protein</fullName>
    </recommendedName>
</protein>
<dbReference type="EMBL" id="VDCV01000013">
    <property type="protein sequence ID" value="KAB5530069.1"/>
    <property type="molecule type" value="Genomic_DNA"/>
</dbReference>
<evidence type="ECO:0000256" key="2">
    <source>
        <dbReference type="ARBA" id="ARBA00022741"/>
    </source>
</evidence>
<keyword evidence="1" id="KW-0677">Repeat</keyword>
<dbReference type="Gene3D" id="3.40.50.300">
    <property type="entry name" value="P-loop containing nucleotide triphosphate hydrolases"/>
    <property type="match status" value="1"/>
</dbReference>
<dbReference type="GO" id="GO:0043531">
    <property type="term" value="F:ADP binding"/>
    <property type="evidence" value="ECO:0007669"/>
    <property type="project" value="InterPro"/>
</dbReference>
<dbReference type="PANTHER" id="PTHR36766">
    <property type="entry name" value="PLANT BROAD-SPECTRUM MILDEW RESISTANCE PROTEIN RPW8"/>
    <property type="match status" value="1"/>
</dbReference>
<evidence type="ECO:0000259" key="5">
    <source>
        <dbReference type="Pfam" id="PF00931"/>
    </source>
</evidence>
<dbReference type="InterPro" id="IPR041118">
    <property type="entry name" value="Rx_N"/>
</dbReference>
<keyword evidence="2" id="KW-0547">Nucleotide-binding</keyword>
<dbReference type="GO" id="GO:0006952">
    <property type="term" value="P:defense response"/>
    <property type="evidence" value="ECO:0007669"/>
    <property type="project" value="UniProtKB-KW"/>
</dbReference>
<dbReference type="CDD" id="cd14798">
    <property type="entry name" value="RX-CC_like"/>
    <property type="match status" value="1"/>
</dbReference>
<dbReference type="Pfam" id="PF00931">
    <property type="entry name" value="NB-ARC"/>
    <property type="match status" value="1"/>
</dbReference>
<reference evidence="8" key="1">
    <citation type="journal article" date="2019" name="Gigascience">
        <title>De novo genome assembly of the endangered Acer yangbiense, a plant species with extremely small populations endemic to Yunnan Province, China.</title>
        <authorList>
            <person name="Yang J."/>
            <person name="Wariss H.M."/>
            <person name="Tao L."/>
            <person name="Zhang R."/>
            <person name="Yun Q."/>
            <person name="Hollingsworth P."/>
            <person name="Dao Z."/>
            <person name="Luo G."/>
            <person name="Guo H."/>
            <person name="Ma Y."/>
            <person name="Sun W."/>
        </authorList>
    </citation>
    <scope>NUCLEOTIDE SEQUENCE [LARGE SCALE GENOMIC DNA]</scope>
    <source>
        <strain evidence="8">cv. br00</strain>
    </source>
</reference>
<organism evidence="7 8">
    <name type="scientific">Salix brachista</name>
    <dbReference type="NCBI Taxonomy" id="2182728"/>
    <lineage>
        <taxon>Eukaryota</taxon>
        <taxon>Viridiplantae</taxon>
        <taxon>Streptophyta</taxon>
        <taxon>Embryophyta</taxon>
        <taxon>Tracheophyta</taxon>
        <taxon>Spermatophyta</taxon>
        <taxon>Magnoliopsida</taxon>
        <taxon>eudicotyledons</taxon>
        <taxon>Gunneridae</taxon>
        <taxon>Pentapetalae</taxon>
        <taxon>rosids</taxon>
        <taxon>fabids</taxon>
        <taxon>Malpighiales</taxon>
        <taxon>Salicaceae</taxon>
        <taxon>Saliceae</taxon>
        <taxon>Salix</taxon>
    </lineage>
</organism>
<comment type="caution">
    <text evidence="7">The sequence shown here is derived from an EMBL/GenBank/DDBJ whole genome shotgun (WGS) entry which is preliminary data.</text>
</comment>
<dbReference type="InterPro" id="IPR027417">
    <property type="entry name" value="P-loop_NTPase"/>
</dbReference>
<keyword evidence="3" id="KW-0611">Plant defense</keyword>
<evidence type="ECO:0000313" key="8">
    <source>
        <dbReference type="Proteomes" id="UP000326939"/>
    </source>
</evidence>
<evidence type="ECO:0000259" key="6">
    <source>
        <dbReference type="Pfam" id="PF18052"/>
    </source>
</evidence>
<dbReference type="AlphaFoldDB" id="A0A5N5KI87"/>